<evidence type="ECO:0000313" key="2">
    <source>
        <dbReference type="EMBL" id="RDE05328.1"/>
    </source>
</evidence>
<keyword evidence="3" id="KW-1185">Reference proteome</keyword>
<protein>
    <recommendedName>
        <fullName evidence="4">MobA-like NTP transferase domain-containing protein</fullName>
    </recommendedName>
</protein>
<feature type="transmembrane region" description="Helical" evidence="1">
    <location>
        <begin position="259"/>
        <end position="283"/>
    </location>
</feature>
<gene>
    <name evidence="2" type="ORF">DVW87_08660</name>
</gene>
<evidence type="ECO:0000256" key="1">
    <source>
        <dbReference type="SAM" id="Phobius"/>
    </source>
</evidence>
<feature type="transmembrane region" description="Helical" evidence="1">
    <location>
        <begin position="295"/>
        <end position="313"/>
    </location>
</feature>
<name>A0A369VSG3_9SPHN</name>
<evidence type="ECO:0000313" key="3">
    <source>
        <dbReference type="Proteomes" id="UP000253918"/>
    </source>
</evidence>
<dbReference type="InterPro" id="IPR029044">
    <property type="entry name" value="Nucleotide-diphossugar_trans"/>
</dbReference>
<accession>A0A369VSG3</accession>
<proteinExistence type="predicted"/>
<dbReference type="AlphaFoldDB" id="A0A369VSG3"/>
<evidence type="ECO:0008006" key="4">
    <source>
        <dbReference type="Google" id="ProtNLM"/>
    </source>
</evidence>
<keyword evidence="1" id="KW-1133">Transmembrane helix</keyword>
<dbReference type="Proteomes" id="UP000253918">
    <property type="component" value="Unassembled WGS sequence"/>
</dbReference>
<sequence>MLAGLIFATGDAEDRPGALAATLPFGGVTLIEYQARLLVSAGAAQIIVVVARLTPELLGAINRIARRAPAVDAVRSAAEALEKLHPLARVLVLADGLVTTADTLDILAGEGRDALLVTPDSDQMPGLERVGVATGWAGLARVSPKRLADVASLPRDYDFQSTLLRVAAQAGAEQVRLPARAGAGGHGIERSARALAERGNAVLAARVANRQRWVERWVIAPVVRRLVPLLTSRALPTIAVAGGGALLAVAGLGGQWLGWLAVGTLLAVLGIAGFYTGIALAWLRDEASIARAQAAAVLGTVALGALLVGRWSWLETDSAVGLVLALGVIAAAGLAERASSERGRRRWWGAPAAYPIVMLAPLAAGWPVAALTLAALYAVATLVAAIETVREKP</sequence>
<dbReference type="RefSeq" id="WP_114687399.1">
    <property type="nucleotide sequence ID" value="NZ_QQNB01000002.1"/>
</dbReference>
<feature type="transmembrane region" description="Helical" evidence="1">
    <location>
        <begin position="234"/>
        <end position="253"/>
    </location>
</feature>
<dbReference type="OrthoDB" id="8477220at2"/>
<dbReference type="SUPFAM" id="SSF53448">
    <property type="entry name" value="Nucleotide-diphospho-sugar transferases"/>
    <property type="match status" value="1"/>
</dbReference>
<feature type="transmembrane region" description="Helical" evidence="1">
    <location>
        <begin position="319"/>
        <end position="335"/>
    </location>
</feature>
<comment type="caution">
    <text evidence="2">The sequence shown here is derived from an EMBL/GenBank/DDBJ whole genome shotgun (WGS) entry which is preliminary data.</text>
</comment>
<feature type="transmembrane region" description="Helical" evidence="1">
    <location>
        <begin position="370"/>
        <end position="389"/>
    </location>
</feature>
<keyword evidence="1" id="KW-0812">Transmembrane</keyword>
<dbReference type="Gene3D" id="3.90.550.10">
    <property type="entry name" value="Spore Coat Polysaccharide Biosynthesis Protein SpsA, Chain A"/>
    <property type="match status" value="1"/>
</dbReference>
<dbReference type="EMBL" id="QQNB01000002">
    <property type="protein sequence ID" value="RDE05328.1"/>
    <property type="molecule type" value="Genomic_DNA"/>
</dbReference>
<keyword evidence="1" id="KW-0472">Membrane</keyword>
<reference evidence="2 3" key="1">
    <citation type="submission" date="2018-07" db="EMBL/GenBank/DDBJ databases">
        <title>a novel species of Sphingomonas isolated from the rhizosphere soil of Araceae plant.</title>
        <authorList>
            <person name="Zhiyong W."/>
            <person name="Qinglan Z."/>
            <person name="Zhiwei F."/>
            <person name="Ding X."/>
            <person name="Gejiao W."/>
            <person name="Shixue Z."/>
        </authorList>
    </citation>
    <scope>NUCLEOTIDE SEQUENCE [LARGE SCALE GENOMIC DNA]</scope>
    <source>
        <strain evidence="2 3">WZY 27</strain>
    </source>
</reference>
<organism evidence="2 3">
    <name type="scientific">Sphingomonas aracearum</name>
    <dbReference type="NCBI Taxonomy" id="2283317"/>
    <lineage>
        <taxon>Bacteria</taxon>
        <taxon>Pseudomonadati</taxon>
        <taxon>Pseudomonadota</taxon>
        <taxon>Alphaproteobacteria</taxon>
        <taxon>Sphingomonadales</taxon>
        <taxon>Sphingomonadaceae</taxon>
        <taxon>Sphingomonas</taxon>
    </lineage>
</organism>